<evidence type="ECO:0000256" key="4">
    <source>
        <dbReference type="ARBA" id="ARBA00022692"/>
    </source>
</evidence>
<evidence type="ECO:0000256" key="9">
    <source>
        <dbReference type="SAM" id="MobiDB-lite"/>
    </source>
</evidence>
<feature type="transmembrane region" description="Helical" evidence="10">
    <location>
        <begin position="679"/>
        <end position="701"/>
    </location>
</feature>
<feature type="transmembrane region" description="Helical" evidence="10">
    <location>
        <begin position="760"/>
        <end position="786"/>
    </location>
</feature>
<keyword evidence="16" id="KW-1185">Reference proteome</keyword>
<dbReference type="Proteomes" id="UP001152320">
    <property type="component" value="Chromosome 2"/>
</dbReference>
<dbReference type="Gene3D" id="2.60.220.50">
    <property type="match status" value="1"/>
</dbReference>
<dbReference type="Gene3D" id="1.20.1070.10">
    <property type="entry name" value="Rhodopsin 7-helix transmembrane proteins"/>
    <property type="match status" value="1"/>
</dbReference>
<evidence type="ECO:0000259" key="11">
    <source>
        <dbReference type="PROSITE" id="PS50026"/>
    </source>
</evidence>
<feature type="domain" description="G-protein coupled receptors family 2 profile 1" evidence="13">
    <location>
        <begin position="256"/>
        <end position="331"/>
    </location>
</feature>
<feature type="transmembrane region" description="Helical" evidence="10">
    <location>
        <begin position="806"/>
        <end position="826"/>
    </location>
</feature>
<evidence type="ECO:0000256" key="10">
    <source>
        <dbReference type="SAM" id="Phobius"/>
    </source>
</evidence>
<feature type="domain" description="EGF-like" evidence="11">
    <location>
        <begin position="109"/>
        <end position="146"/>
    </location>
</feature>
<keyword evidence="4 10" id="KW-0812">Transmembrane</keyword>
<dbReference type="CDD" id="cd00054">
    <property type="entry name" value="EGF_CA"/>
    <property type="match status" value="3"/>
</dbReference>
<feature type="disulfide bond" evidence="8">
    <location>
        <begin position="257"/>
        <end position="266"/>
    </location>
</feature>
<keyword evidence="6 10" id="KW-0472">Membrane</keyword>
<dbReference type="InterPro" id="IPR000742">
    <property type="entry name" value="EGF"/>
</dbReference>
<comment type="caution">
    <text evidence="8">Lacks conserved residue(s) required for the propagation of feature annotation.</text>
</comment>
<feature type="domain" description="GAIN-B" evidence="12">
    <location>
        <begin position="440"/>
        <end position="596"/>
    </location>
</feature>
<feature type="domain" description="EGF-like" evidence="11">
    <location>
        <begin position="70"/>
        <end position="108"/>
    </location>
</feature>
<keyword evidence="7 8" id="KW-1015">Disulfide bond</keyword>
<feature type="transmembrane region" description="Helical" evidence="10">
    <location>
        <begin position="832"/>
        <end position="854"/>
    </location>
</feature>
<dbReference type="PROSITE" id="PS50026">
    <property type="entry name" value="EGF_3"/>
    <property type="match status" value="6"/>
</dbReference>
<dbReference type="GO" id="GO:0005886">
    <property type="term" value="C:plasma membrane"/>
    <property type="evidence" value="ECO:0007669"/>
    <property type="project" value="UniProtKB-SubCell"/>
</dbReference>
<feature type="transmembrane region" description="Helical" evidence="10">
    <location>
        <begin position="608"/>
        <end position="630"/>
    </location>
</feature>
<feature type="domain" description="G-protein coupled receptors family 2 profile 2" evidence="14">
    <location>
        <begin position="606"/>
        <end position="855"/>
    </location>
</feature>
<feature type="disulfide bond" evidence="8">
    <location>
        <begin position="37"/>
        <end position="47"/>
    </location>
</feature>
<evidence type="ECO:0000256" key="1">
    <source>
        <dbReference type="ARBA" id="ARBA00004141"/>
    </source>
</evidence>
<dbReference type="PROSITE" id="PS00022">
    <property type="entry name" value="EGF_1"/>
    <property type="match status" value="5"/>
</dbReference>
<feature type="transmembrane region" description="Helical" evidence="10">
    <location>
        <begin position="642"/>
        <end position="659"/>
    </location>
</feature>
<feature type="compositionally biased region" description="Low complexity" evidence="9">
    <location>
        <begin position="893"/>
        <end position="902"/>
    </location>
</feature>
<feature type="disulfide bond" evidence="8">
    <location>
        <begin position="136"/>
        <end position="145"/>
    </location>
</feature>
<dbReference type="InterPro" id="IPR046338">
    <property type="entry name" value="GAIN_dom_sf"/>
</dbReference>
<organism evidence="15 16">
    <name type="scientific">Holothuria leucospilota</name>
    <name type="common">Black long sea cucumber</name>
    <name type="synonym">Mertensiothuria leucospilota</name>
    <dbReference type="NCBI Taxonomy" id="206669"/>
    <lineage>
        <taxon>Eukaryota</taxon>
        <taxon>Metazoa</taxon>
        <taxon>Echinodermata</taxon>
        <taxon>Eleutherozoa</taxon>
        <taxon>Echinozoa</taxon>
        <taxon>Holothuroidea</taxon>
        <taxon>Aspidochirotacea</taxon>
        <taxon>Aspidochirotida</taxon>
        <taxon>Holothuriidae</taxon>
        <taxon>Holothuria</taxon>
    </lineage>
</organism>
<feature type="disulfide bond" evidence="8">
    <location>
        <begin position="218"/>
        <end position="227"/>
    </location>
</feature>
<evidence type="ECO:0000256" key="3">
    <source>
        <dbReference type="ARBA" id="ARBA00022475"/>
    </source>
</evidence>
<sequence length="977" mass="109301">MISRGTFTMENKVFFRLGLTVAVVTFAMILSVNSQACAPPCRNGGTCEYRNRTSNRCLCEPMYYGRRCQYTNPCVMFSYCENGGSCTNFNRQDYECSCPEGFAGDRCQYKDACVDSPCQGHRRCENIWPSSYKCVCGDGYYGENCTEYNMCHDDPCLNGGKCTHLGSYQYECNCASDETGFYGQNCENYDFCLTNPCPTQTSKCVNDSTSQEGFKCDCYPGFYGRDCLLYDRCLLAPCRNNGTCESRDDGDSYLCHCPPQYEGDMCNDVVYCEAESTVSLKGSFLWPSATIGDEVTLPCPTGNGEAVRTCNFIRGKPKWSLPNTSLCLNTELNTDVAGDFTSQLATNTEDASDMIEEELQSAVELLSAVVEYSFSNLSIAKDVMRCVSNVLDVDLEVMARSDTEENTSQELLSIIKSYGEQAVMENTTIIDFREANMRLHLRELNEDEISEGVEFEEEGRNQTKMKISLPPEALKGSGGKTRVRFTAMHNGKLFLEDPKRKEENRTRYEINPDDQMIIAAEVASRKINGLNQTVNYSVSLTENGQDYRCVFWNETGNVWATYGLDTLALSGDNFTVECTSSHLTYFAVLLDTGFSNAVPTQHVVSLTVISYVGSIISMIGLVATFLTYSLFRSLRKQPSGKLLINLCASLFLLNLIFILDGTGSITGTDGGCKIAAILLHYFVLTTFLWMGAEAISIYRSLVEVFQGNRSSYYVCKCCIFAWGGAVIPIGIVLAIDVNLYTRHQVADVCLLTPENLLVYYFLYLAPCSAVLVANMIVFILVLRAVFACNKQVHHNSARLRRTQVGCALSITFLLGLTWLFGFFAISEATLPFQYVFCILNSLQGFFIFLFRCALYPEAVRAWRMCWKMRTLSVDRHINSSLAQKHSSQHHGENSSSSSSKNASKNKHNTKVTFASSDSNKTSFRWLRRNDCSDGKSGKNTPFVEKYIPKTSTMEGANNNASTIEYPFRLRYQEENNV</sequence>
<dbReference type="InterPro" id="IPR000832">
    <property type="entry name" value="GPCR_2_secretin-like"/>
</dbReference>
<feature type="domain" description="EGF-like" evidence="11">
    <location>
        <begin position="147"/>
        <end position="187"/>
    </location>
</feature>
<dbReference type="Pfam" id="PF01825">
    <property type="entry name" value="GPS"/>
    <property type="match status" value="1"/>
</dbReference>
<evidence type="ECO:0000256" key="5">
    <source>
        <dbReference type="ARBA" id="ARBA00022989"/>
    </source>
</evidence>
<evidence type="ECO:0000313" key="15">
    <source>
        <dbReference type="EMBL" id="KAJ8046664.1"/>
    </source>
</evidence>
<evidence type="ECO:0000313" key="16">
    <source>
        <dbReference type="Proteomes" id="UP001152320"/>
    </source>
</evidence>
<keyword evidence="3" id="KW-1003">Cell membrane</keyword>
<dbReference type="CDD" id="cd15040">
    <property type="entry name" value="7tmB2_Adhesion"/>
    <property type="match status" value="1"/>
</dbReference>
<reference evidence="15" key="1">
    <citation type="submission" date="2021-10" db="EMBL/GenBank/DDBJ databases">
        <title>Tropical sea cucumber genome reveals ecological adaptation and Cuvierian tubules defense mechanism.</title>
        <authorList>
            <person name="Chen T."/>
        </authorList>
    </citation>
    <scope>NUCLEOTIDE SEQUENCE</scope>
    <source>
        <strain evidence="15">Nanhai2018</strain>
        <tissue evidence="15">Muscle</tissue>
    </source>
</reference>
<dbReference type="GO" id="GO:0004930">
    <property type="term" value="F:G protein-coupled receptor activity"/>
    <property type="evidence" value="ECO:0007669"/>
    <property type="project" value="InterPro"/>
</dbReference>
<comment type="caution">
    <text evidence="15">The sequence shown here is derived from an EMBL/GenBank/DDBJ whole genome shotgun (WGS) entry which is preliminary data.</text>
</comment>
<dbReference type="InterPro" id="IPR001879">
    <property type="entry name" value="GPCR_2_extracellular_dom"/>
</dbReference>
<feature type="disulfide bond" evidence="8">
    <location>
        <begin position="238"/>
        <end position="255"/>
    </location>
</feature>
<dbReference type="InterPro" id="IPR001881">
    <property type="entry name" value="EGF-like_Ca-bd_dom"/>
</dbReference>
<dbReference type="InterPro" id="IPR000203">
    <property type="entry name" value="GPS"/>
</dbReference>
<feature type="domain" description="EGF-like" evidence="11">
    <location>
        <begin position="229"/>
        <end position="267"/>
    </location>
</feature>
<feature type="transmembrane region" description="Helical" evidence="10">
    <location>
        <begin position="713"/>
        <end position="735"/>
    </location>
</feature>
<evidence type="ECO:0000256" key="7">
    <source>
        <dbReference type="ARBA" id="ARBA00023157"/>
    </source>
</evidence>
<keyword evidence="8" id="KW-0245">EGF-like domain</keyword>
<name>A0A9Q1HHE2_HOLLE</name>
<feature type="domain" description="EGF-like" evidence="11">
    <location>
        <begin position="188"/>
        <end position="228"/>
    </location>
</feature>
<evidence type="ECO:0000259" key="12">
    <source>
        <dbReference type="PROSITE" id="PS50221"/>
    </source>
</evidence>
<dbReference type="PANTHER" id="PTHR47767">
    <property type="entry name" value="ADHESION G PROTEIN-COUPLED RECEPTOR G7"/>
    <property type="match status" value="1"/>
</dbReference>
<dbReference type="OrthoDB" id="5961629at2759"/>
<keyword evidence="15" id="KW-0675">Receptor</keyword>
<evidence type="ECO:0000256" key="6">
    <source>
        <dbReference type="ARBA" id="ARBA00023136"/>
    </source>
</evidence>
<feature type="disulfide bond" evidence="8">
    <location>
        <begin position="98"/>
        <end position="107"/>
    </location>
</feature>
<feature type="domain" description="EGF-like" evidence="11">
    <location>
        <begin position="33"/>
        <end position="69"/>
    </location>
</feature>
<dbReference type="AlphaFoldDB" id="A0A9Q1HHE2"/>
<evidence type="ECO:0000259" key="13">
    <source>
        <dbReference type="PROSITE" id="PS50227"/>
    </source>
</evidence>
<dbReference type="PROSITE" id="PS50227">
    <property type="entry name" value="G_PROTEIN_RECEP_F2_3"/>
    <property type="match status" value="1"/>
</dbReference>
<dbReference type="PROSITE" id="PS50221">
    <property type="entry name" value="GAIN_B"/>
    <property type="match status" value="1"/>
</dbReference>
<dbReference type="GO" id="GO:0005509">
    <property type="term" value="F:calcium ion binding"/>
    <property type="evidence" value="ECO:0007669"/>
    <property type="project" value="InterPro"/>
</dbReference>
<dbReference type="GO" id="GO:0007166">
    <property type="term" value="P:cell surface receptor signaling pathway"/>
    <property type="evidence" value="ECO:0007669"/>
    <property type="project" value="InterPro"/>
</dbReference>
<dbReference type="Pfam" id="PF00008">
    <property type="entry name" value="EGF"/>
    <property type="match status" value="2"/>
</dbReference>
<dbReference type="PROSITE" id="PS50261">
    <property type="entry name" value="G_PROTEIN_RECEP_F2_4"/>
    <property type="match status" value="1"/>
</dbReference>
<dbReference type="EMBL" id="JAIZAY010000002">
    <property type="protein sequence ID" value="KAJ8046664.1"/>
    <property type="molecule type" value="Genomic_DNA"/>
</dbReference>
<accession>A0A9Q1HHE2</accession>
<dbReference type="PROSITE" id="PS01186">
    <property type="entry name" value="EGF_2"/>
    <property type="match status" value="3"/>
</dbReference>
<keyword evidence="5 10" id="KW-1133">Transmembrane helix</keyword>
<evidence type="ECO:0000259" key="14">
    <source>
        <dbReference type="PROSITE" id="PS50261"/>
    </source>
</evidence>
<dbReference type="PRINTS" id="PR00249">
    <property type="entry name" value="GPCRSECRETIN"/>
</dbReference>
<dbReference type="InterPro" id="IPR053066">
    <property type="entry name" value="ADGR_G7"/>
</dbReference>
<dbReference type="SUPFAM" id="SSF57196">
    <property type="entry name" value="EGF/Laminin"/>
    <property type="match status" value="4"/>
</dbReference>
<evidence type="ECO:0000256" key="8">
    <source>
        <dbReference type="PROSITE-ProRule" id="PRU00076"/>
    </source>
</evidence>
<evidence type="ECO:0000256" key="2">
    <source>
        <dbReference type="ARBA" id="ARBA00004236"/>
    </source>
</evidence>
<dbReference type="InterPro" id="IPR057244">
    <property type="entry name" value="GAIN_B"/>
</dbReference>
<feature type="disulfide bond" evidence="8">
    <location>
        <begin position="59"/>
        <end position="68"/>
    </location>
</feature>
<dbReference type="PANTHER" id="PTHR47767:SF1">
    <property type="entry name" value="ADHESION G PROTEIN-COUPLED RECEPTOR G7"/>
    <property type="match status" value="1"/>
</dbReference>
<gene>
    <name evidence="15" type="ORF">HOLleu_05425</name>
</gene>
<protein>
    <submittedName>
        <fullName evidence="15">Adhesion G-protein coupled receptor G6</fullName>
    </submittedName>
</protein>
<dbReference type="Pfam" id="PF00002">
    <property type="entry name" value="7tm_2"/>
    <property type="match status" value="1"/>
</dbReference>
<dbReference type="SMART" id="SM00181">
    <property type="entry name" value="EGF"/>
    <property type="match status" value="6"/>
</dbReference>
<dbReference type="SUPFAM" id="SSF81321">
    <property type="entry name" value="Family A G protein-coupled receptor-like"/>
    <property type="match status" value="1"/>
</dbReference>
<dbReference type="Gene3D" id="2.10.25.10">
    <property type="entry name" value="Laminin"/>
    <property type="match status" value="5"/>
</dbReference>
<dbReference type="SMART" id="SM00179">
    <property type="entry name" value="EGF_CA"/>
    <property type="match status" value="5"/>
</dbReference>
<dbReference type="SMART" id="SM00303">
    <property type="entry name" value="GPS"/>
    <property type="match status" value="1"/>
</dbReference>
<comment type="subcellular location">
    <subcellularLocation>
        <location evidence="2">Cell membrane</location>
    </subcellularLocation>
    <subcellularLocation>
        <location evidence="1">Membrane</location>
        <topology evidence="1">Multi-pass membrane protein</topology>
    </subcellularLocation>
</comment>
<proteinExistence type="predicted"/>
<feature type="region of interest" description="Disordered" evidence="9">
    <location>
        <begin position="882"/>
        <end position="915"/>
    </location>
</feature>
<dbReference type="InterPro" id="IPR017981">
    <property type="entry name" value="GPCR_2-like_7TM"/>
</dbReference>